<feature type="transmembrane region" description="Helical" evidence="7">
    <location>
        <begin position="165"/>
        <end position="183"/>
    </location>
</feature>
<feature type="signal peptide" evidence="8">
    <location>
        <begin position="1"/>
        <end position="18"/>
    </location>
</feature>
<feature type="transmembrane region" description="Helical" evidence="7">
    <location>
        <begin position="566"/>
        <end position="587"/>
    </location>
</feature>
<feature type="transmembrane region" description="Helical" evidence="7">
    <location>
        <begin position="501"/>
        <end position="525"/>
    </location>
</feature>
<dbReference type="Pfam" id="PF07690">
    <property type="entry name" value="MFS_1"/>
    <property type="match status" value="1"/>
</dbReference>
<evidence type="ECO:0000256" key="4">
    <source>
        <dbReference type="ARBA" id="ARBA00022989"/>
    </source>
</evidence>
<dbReference type="PANTHER" id="PTHR43385">
    <property type="entry name" value="RIBOFLAVIN TRANSPORTER RIBJ"/>
    <property type="match status" value="1"/>
</dbReference>
<feature type="transmembrane region" description="Helical" evidence="7">
    <location>
        <begin position="222"/>
        <end position="243"/>
    </location>
</feature>
<dbReference type="Gene3D" id="1.20.1250.20">
    <property type="entry name" value="MFS general substrate transporter like domains"/>
    <property type="match status" value="2"/>
</dbReference>
<keyword evidence="8" id="KW-0732">Signal</keyword>
<sequence length="712" mass="76796">CANGRVTVSLVFFRLVLGVQVSIQRTLRRAMERTITWKPSHILTLEDAAKRATTNGHSKAPNGIGGLGDSSISSHCGVTTEIRKRTTKAPELDGRLSWTTAALCFLVSMMSASYFRCAGLFYSALMSTIGVSRAEASLPLSAYTGFNFLSGLFSGVMIQSCGARRAAAIGASLLTAGLSLSFFAKGVYFLVFSAGFLAGTGHGIIINSYVACVCQHFDRRRGAALGLIATGGTVAALVFAKAFEYLLAEYGLRGAFLIIGALMGNVVPITFLMHPPPWEALQSETKIVAEDVTDSARSSCYAAGTSGTNDGRHKAHVGMEHMPPATLQNGKPTLCGQVNYEDSYRRKTVFSLNETPSVICRRREAIVSRTYAAELPRRSTLPFGQLSTTSRRGTFASCRGTRPLPPDAVPDLDELRARRGTMLSVAGSLYACNQIPRRSTRPDLMEARRAPVASLSHSCPPGASTVCSDPPSYGPSTIKKEAPTSTSVLRNVLEVLKNPRFYFHALSYVSRAFFVDCFLTVILDFAQDAAVTRADSLYALTFYAVADAMGRLFLPYLSDYGLISNCGLLAINYLALSLLQYAAPYVVGKYGVWALSWAFGLPCGYIVVGAPQILSTEIGPKNLPIAYGLMTTATAMGSFLRPLLIGFYRDNYGSYNGLFRLIGGMLAVSFVFSLGLWITGRSKQREVAGVSTHSPVISAEPIRTVEEETTYM</sequence>
<feature type="chain" id="PRO_5003981732" evidence="8">
    <location>
        <begin position="19"/>
        <end position="712"/>
    </location>
</feature>
<dbReference type="SUPFAM" id="SSF103473">
    <property type="entry name" value="MFS general substrate transporter"/>
    <property type="match status" value="1"/>
</dbReference>
<keyword evidence="4 7" id="KW-1133">Transmembrane helix</keyword>
<keyword evidence="2" id="KW-0813">Transport</keyword>
<feature type="transmembrane region" description="Helical" evidence="7">
    <location>
        <begin position="96"/>
        <end position="116"/>
    </location>
</feature>
<comment type="subcellular location">
    <subcellularLocation>
        <location evidence="1">Membrane</location>
        <topology evidence="1">Multi-pass membrane protein</topology>
    </subcellularLocation>
</comment>
<dbReference type="GO" id="GO:0022857">
    <property type="term" value="F:transmembrane transporter activity"/>
    <property type="evidence" value="ECO:0007669"/>
    <property type="project" value="InterPro"/>
</dbReference>
<feature type="transmembrane region" description="Helical" evidence="7">
    <location>
        <begin position="657"/>
        <end position="678"/>
    </location>
</feature>
<evidence type="ECO:0000313" key="9">
    <source>
        <dbReference type="EMBL" id="JAA61784.1"/>
    </source>
</evidence>
<dbReference type="InterPro" id="IPR052983">
    <property type="entry name" value="MFS_Riboflavin_Transporter"/>
</dbReference>
<feature type="transmembrane region" description="Helical" evidence="7">
    <location>
        <begin position="255"/>
        <end position="273"/>
    </location>
</feature>
<keyword evidence="3 7" id="KW-0812">Transmembrane</keyword>
<dbReference type="InterPro" id="IPR011701">
    <property type="entry name" value="MFS"/>
</dbReference>
<evidence type="ECO:0000256" key="6">
    <source>
        <dbReference type="SAM" id="MobiDB-lite"/>
    </source>
</evidence>
<organism evidence="9">
    <name type="scientific">Rhipicephalus pulchellus</name>
    <name type="common">Yellow backed tick</name>
    <name type="synonym">Dermacentor pulchellus</name>
    <dbReference type="NCBI Taxonomy" id="72859"/>
    <lineage>
        <taxon>Eukaryota</taxon>
        <taxon>Metazoa</taxon>
        <taxon>Ecdysozoa</taxon>
        <taxon>Arthropoda</taxon>
        <taxon>Chelicerata</taxon>
        <taxon>Arachnida</taxon>
        <taxon>Acari</taxon>
        <taxon>Parasitiformes</taxon>
        <taxon>Ixodida</taxon>
        <taxon>Ixodoidea</taxon>
        <taxon>Ixodidae</taxon>
        <taxon>Rhipicephalinae</taxon>
        <taxon>Rhipicephalus</taxon>
        <taxon>Rhipicephalus</taxon>
    </lineage>
</organism>
<evidence type="ECO:0000256" key="5">
    <source>
        <dbReference type="ARBA" id="ARBA00023136"/>
    </source>
</evidence>
<name>L7MF20_RHIPC</name>
<feature type="transmembrane region" description="Helical" evidence="7">
    <location>
        <begin position="626"/>
        <end position="645"/>
    </location>
</feature>
<reference evidence="9" key="2">
    <citation type="journal article" date="2015" name="J. Proteomics">
        <title>Sexual differences in the sialomes of the zebra tick, Rhipicephalus pulchellus.</title>
        <authorList>
            <person name="Tan A.W."/>
            <person name="Francischetti I.M."/>
            <person name="Slovak M."/>
            <person name="Kini R.M."/>
            <person name="Ribeiro J.M."/>
        </authorList>
    </citation>
    <scope>NUCLEOTIDE SEQUENCE</scope>
    <source>
        <tissue evidence="9">Salivary gland</tissue>
    </source>
</reference>
<feature type="non-terminal residue" evidence="9">
    <location>
        <position position="1"/>
    </location>
</feature>
<keyword evidence="5 7" id="KW-0472">Membrane</keyword>
<dbReference type="AlphaFoldDB" id="L7MF20"/>
<feature type="transmembrane region" description="Helical" evidence="7">
    <location>
        <begin position="593"/>
        <end position="614"/>
    </location>
</feature>
<feature type="region of interest" description="Disordered" evidence="6">
    <location>
        <begin position="383"/>
        <end position="407"/>
    </location>
</feature>
<dbReference type="InterPro" id="IPR036259">
    <property type="entry name" value="MFS_trans_sf"/>
</dbReference>
<dbReference type="EMBL" id="GACK01003250">
    <property type="protein sequence ID" value="JAA61784.1"/>
    <property type="molecule type" value="mRNA"/>
</dbReference>
<evidence type="ECO:0000256" key="3">
    <source>
        <dbReference type="ARBA" id="ARBA00022692"/>
    </source>
</evidence>
<evidence type="ECO:0000256" key="7">
    <source>
        <dbReference type="SAM" id="Phobius"/>
    </source>
</evidence>
<protein>
    <submittedName>
        <fullName evidence="9">Putative monocarboxylate transporter</fullName>
    </submittedName>
</protein>
<accession>L7MF20</accession>
<reference evidence="9" key="1">
    <citation type="submission" date="2012-11" db="EMBL/GenBank/DDBJ databases">
        <authorList>
            <person name="Lucero-Rivera Y.E."/>
            <person name="Tovar-Ramirez D."/>
        </authorList>
    </citation>
    <scope>NUCLEOTIDE SEQUENCE</scope>
    <source>
        <tissue evidence="9">Salivary gland</tissue>
    </source>
</reference>
<evidence type="ECO:0000256" key="8">
    <source>
        <dbReference type="SAM" id="SignalP"/>
    </source>
</evidence>
<proteinExistence type="evidence at transcript level"/>
<feature type="transmembrane region" description="Helical" evidence="7">
    <location>
        <begin position="189"/>
        <end position="210"/>
    </location>
</feature>
<evidence type="ECO:0000256" key="1">
    <source>
        <dbReference type="ARBA" id="ARBA00004141"/>
    </source>
</evidence>
<dbReference type="PANTHER" id="PTHR43385:SF1">
    <property type="entry name" value="RIBOFLAVIN TRANSPORTER RIBJ"/>
    <property type="match status" value="1"/>
</dbReference>
<dbReference type="GO" id="GO:0016020">
    <property type="term" value="C:membrane"/>
    <property type="evidence" value="ECO:0007669"/>
    <property type="project" value="UniProtKB-SubCell"/>
</dbReference>
<evidence type="ECO:0000256" key="2">
    <source>
        <dbReference type="ARBA" id="ARBA00022448"/>
    </source>
</evidence>
<feature type="transmembrane region" description="Helical" evidence="7">
    <location>
        <begin position="136"/>
        <end position="158"/>
    </location>
</feature>